<dbReference type="InterPro" id="IPR003660">
    <property type="entry name" value="HAMP_dom"/>
</dbReference>
<dbReference type="Gene3D" id="3.30.565.10">
    <property type="entry name" value="Histidine kinase-like ATPase, C-terminal domain"/>
    <property type="match status" value="1"/>
</dbReference>
<dbReference type="SUPFAM" id="SSF47384">
    <property type="entry name" value="Homodimeric domain of signal transducing histidine kinase"/>
    <property type="match status" value="1"/>
</dbReference>
<sequence>MDRILPGSLAGRTTLTLLAGLLVFHLGSVWLLQQGVHGAVEDGRELQVAECLAAARRTLSALPEDMRDTAARALSSTALDIIWRRDPPANPLDEAALTALRGRLENLAPQLTGLHIGYDTAAVEGRRIQGSMPLADGTWFTFASPLLDQPPRPPGHNSLASLSAMAIGIVLASVLVVRWITLPLRRLAEAAEGFGKGAAPVLMAEEGPDEVRDAARTFNAMQARIHRLIADRTQALAAVSHDLRTPIQRLRLRAGFLEDMEAQRAIDTDLEEMEAMVEATLAYLRGDTESEAARSADLAAILRTLCDDAADRGATVAYDGPSQLQLRLRPVAAKRAFANLIDNAVKYGGGGRVTLEGLPATVVVRVNDNGPGIPPEALETVFEPFRRLEASRNRGTGGSGLGLTIARQIVQRHGGALALTNRSGGGLAAVVELPRDEPRGGEDPR</sequence>
<evidence type="ECO:0000256" key="10">
    <source>
        <dbReference type="ARBA" id="ARBA00022777"/>
    </source>
</evidence>
<comment type="caution">
    <text evidence="18">The sequence shown here is derived from an EMBL/GenBank/DDBJ whole genome shotgun (WGS) entry which is preliminary data.</text>
</comment>
<evidence type="ECO:0000256" key="8">
    <source>
        <dbReference type="ARBA" id="ARBA00022692"/>
    </source>
</evidence>
<evidence type="ECO:0000259" key="16">
    <source>
        <dbReference type="PROSITE" id="PS50109"/>
    </source>
</evidence>
<keyword evidence="9" id="KW-0547">Nucleotide-binding</keyword>
<dbReference type="GO" id="GO:0005886">
    <property type="term" value="C:plasma membrane"/>
    <property type="evidence" value="ECO:0007669"/>
    <property type="project" value="UniProtKB-SubCell"/>
</dbReference>
<dbReference type="Gene3D" id="1.10.287.130">
    <property type="match status" value="1"/>
</dbReference>
<evidence type="ECO:0000256" key="3">
    <source>
        <dbReference type="ARBA" id="ARBA00012438"/>
    </source>
</evidence>
<evidence type="ECO:0000256" key="12">
    <source>
        <dbReference type="ARBA" id="ARBA00022989"/>
    </source>
</evidence>
<feature type="transmembrane region" description="Helical" evidence="15">
    <location>
        <begin position="159"/>
        <end position="180"/>
    </location>
</feature>
<dbReference type="EMBL" id="SKBM01000025">
    <property type="protein sequence ID" value="TCZ55822.1"/>
    <property type="molecule type" value="Genomic_DNA"/>
</dbReference>
<dbReference type="GO" id="GO:0000155">
    <property type="term" value="F:phosphorelay sensor kinase activity"/>
    <property type="evidence" value="ECO:0007669"/>
    <property type="project" value="InterPro"/>
</dbReference>
<evidence type="ECO:0000256" key="6">
    <source>
        <dbReference type="ARBA" id="ARBA00022553"/>
    </source>
</evidence>
<evidence type="ECO:0000256" key="11">
    <source>
        <dbReference type="ARBA" id="ARBA00022840"/>
    </source>
</evidence>
<keyword evidence="11" id="KW-0067">ATP-binding</keyword>
<dbReference type="GO" id="GO:0005524">
    <property type="term" value="F:ATP binding"/>
    <property type="evidence" value="ECO:0007669"/>
    <property type="project" value="UniProtKB-KW"/>
</dbReference>
<keyword evidence="14 15" id="KW-0472">Membrane</keyword>
<keyword evidence="7" id="KW-0808">Transferase</keyword>
<evidence type="ECO:0000256" key="14">
    <source>
        <dbReference type="ARBA" id="ARBA00023136"/>
    </source>
</evidence>
<evidence type="ECO:0000256" key="2">
    <source>
        <dbReference type="ARBA" id="ARBA00004429"/>
    </source>
</evidence>
<evidence type="ECO:0000256" key="5">
    <source>
        <dbReference type="ARBA" id="ARBA00022519"/>
    </source>
</evidence>
<evidence type="ECO:0000259" key="17">
    <source>
        <dbReference type="PROSITE" id="PS50885"/>
    </source>
</evidence>
<keyword evidence="19" id="KW-1185">Reference proteome</keyword>
<dbReference type="Pfam" id="PF00512">
    <property type="entry name" value="HisKA"/>
    <property type="match status" value="1"/>
</dbReference>
<dbReference type="PROSITE" id="PS50885">
    <property type="entry name" value="HAMP"/>
    <property type="match status" value="1"/>
</dbReference>
<dbReference type="EC" id="2.7.13.3" evidence="3"/>
<dbReference type="InterPro" id="IPR036890">
    <property type="entry name" value="HATPase_C_sf"/>
</dbReference>
<dbReference type="Pfam" id="PF02518">
    <property type="entry name" value="HATPase_c"/>
    <property type="match status" value="1"/>
</dbReference>
<feature type="domain" description="HAMP" evidence="17">
    <location>
        <begin position="178"/>
        <end position="230"/>
    </location>
</feature>
<evidence type="ECO:0000256" key="9">
    <source>
        <dbReference type="ARBA" id="ARBA00022741"/>
    </source>
</evidence>
<dbReference type="AlphaFoldDB" id="A0A4R4D6J9"/>
<name>A0A4R4D6J9_9PROT</name>
<dbReference type="OrthoDB" id="9804645at2"/>
<keyword evidence="8 15" id="KW-0812">Transmembrane</keyword>
<feature type="domain" description="Histidine kinase" evidence="16">
    <location>
        <begin position="238"/>
        <end position="437"/>
    </location>
</feature>
<gene>
    <name evidence="18" type="ORF">EXY23_20985</name>
</gene>
<keyword evidence="4" id="KW-1003">Cell membrane</keyword>
<evidence type="ECO:0000256" key="4">
    <source>
        <dbReference type="ARBA" id="ARBA00022475"/>
    </source>
</evidence>
<keyword evidence="10" id="KW-0418">Kinase</keyword>
<comment type="catalytic activity">
    <reaction evidence="1">
        <text>ATP + protein L-histidine = ADP + protein N-phospho-L-histidine.</text>
        <dbReference type="EC" id="2.7.13.3"/>
    </reaction>
</comment>
<dbReference type="InterPro" id="IPR050980">
    <property type="entry name" value="2C_sensor_his_kinase"/>
</dbReference>
<dbReference type="SUPFAM" id="SSF55874">
    <property type="entry name" value="ATPase domain of HSP90 chaperone/DNA topoisomerase II/histidine kinase"/>
    <property type="match status" value="1"/>
</dbReference>
<comment type="subcellular location">
    <subcellularLocation>
        <location evidence="2">Cell inner membrane</location>
        <topology evidence="2">Multi-pass membrane protein</topology>
    </subcellularLocation>
</comment>
<evidence type="ECO:0000313" key="19">
    <source>
        <dbReference type="Proteomes" id="UP000295023"/>
    </source>
</evidence>
<dbReference type="CDD" id="cd06225">
    <property type="entry name" value="HAMP"/>
    <property type="match status" value="1"/>
</dbReference>
<keyword evidence="12 15" id="KW-1133">Transmembrane helix</keyword>
<dbReference type="InterPro" id="IPR003594">
    <property type="entry name" value="HATPase_dom"/>
</dbReference>
<dbReference type="SMART" id="SM00387">
    <property type="entry name" value="HATPase_c"/>
    <property type="match status" value="1"/>
</dbReference>
<dbReference type="PANTHER" id="PTHR44936:SF5">
    <property type="entry name" value="SENSOR HISTIDINE KINASE ENVZ"/>
    <property type="match status" value="1"/>
</dbReference>
<dbReference type="PROSITE" id="PS50109">
    <property type="entry name" value="HIS_KIN"/>
    <property type="match status" value="1"/>
</dbReference>
<proteinExistence type="predicted"/>
<dbReference type="InterPro" id="IPR004358">
    <property type="entry name" value="Sig_transdc_His_kin-like_C"/>
</dbReference>
<dbReference type="SMART" id="SM00304">
    <property type="entry name" value="HAMP"/>
    <property type="match status" value="1"/>
</dbReference>
<protein>
    <recommendedName>
        <fullName evidence="3">histidine kinase</fullName>
        <ecNumber evidence="3">2.7.13.3</ecNumber>
    </recommendedName>
</protein>
<dbReference type="PANTHER" id="PTHR44936">
    <property type="entry name" value="SENSOR PROTEIN CREC"/>
    <property type="match status" value="1"/>
</dbReference>
<evidence type="ECO:0000256" key="15">
    <source>
        <dbReference type="SAM" id="Phobius"/>
    </source>
</evidence>
<dbReference type="CDD" id="cd00082">
    <property type="entry name" value="HisKA"/>
    <property type="match status" value="1"/>
</dbReference>
<evidence type="ECO:0000256" key="13">
    <source>
        <dbReference type="ARBA" id="ARBA00023012"/>
    </source>
</evidence>
<dbReference type="SMART" id="SM00388">
    <property type="entry name" value="HisKA"/>
    <property type="match status" value="1"/>
</dbReference>
<reference evidence="18 19" key="1">
    <citation type="submission" date="2019-03" db="EMBL/GenBank/DDBJ databases">
        <title>Paracraurococcus aquatilis NE82 genome sequence.</title>
        <authorList>
            <person name="Zhao Y."/>
            <person name="Du Z."/>
        </authorList>
    </citation>
    <scope>NUCLEOTIDE SEQUENCE [LARGE SCALE GENOMIC DNA]</scope>
    <source>
        <strain evidence="18 19">NE82</strain>
    </source>
</reference>
<dbReference type="InterPro" id="IPR036097">
    <property type="entry name" value="HisK_dim/P_sf"/>
</dbReference>
<dbReference type="InterPro" id="IPR005467">
    <property type="entry name" value="His_kinase_dom"/>
</dbReference>
<evidence type="ECO:0000256" key="1">
    <source>
        <dbReference type="ARBA" id="ARBA00000085"/>
    </source>
</evidence>
<keyword evidence="6" id="KW-0597">Phosphoprotein</keyword>
<accession>A0A4R4D6J9</accession>
<keyword evidence="13" id="KW-0902">Two-component regulatory system</keyword>
<evidence type="ECO:0000256" key="7">
    <source>
        <dbReference type="ARBA" id="ARBA00022679"/>
    </source>
</evidence>
<dbReference type="Pfam" id="PF00672">
    <property type="entry name" value="HAMP"/>
    <property type="match status" value="1"/>
</dbReference>
<dbReference type="PRINTS" id="PR00344">
    <property type="entry name" value="BCTRLSENSOR"/>
</dbReference>
<keyword evidence="5" id="KW-0997">Cell inner membrane</keyword>
<evidence type="ECO:0000313" key="18">
    <source>
        <dbReference type="EMBL" id="TCZ55822.1"/>
    </source>
</evidence>
<organism evidence="18 19">
    <name type="scientific">Roseicella aquatilis</name>
    <dbReference type="NCBI Taxonomy" id="2527868"/>
    <lineage>
        <taxon>Bacteria</taxon>
        <taxon>Pseudomonadati</taxon>
        <taxon>Pseudomonadota</taxon>
        <taxon>Alphaproteobacteria</taxon>
        <taxon>Acetobacterales</taxon>
        <taxon>Roseomonadaceae</taxon>
        <taxon>Roseicella</taxon>
    </lineage>
</organism>
<dbReference type="Proteomes" id="UP000295023">
    <property type="component" value="Unassembled WGS sequence"/>
</dbReference>
<dbReference type="SUPFAM" id="SSF158472">
    <property type="entry name" value="HAMP domain-like"/>
    <property type="match status" value="1"/>
</dbReference>
<dbReference type="InterPro" id="IPR003661">
    <property type="entry name" value="HisK_dim/P_dom"/>
</dbReference>